<dbReference type="Pfam" id="PF00694">
    <property type="entry name" value="Aconitase_C"/>
    <property type="match status" value="1"/>
</dbReference>
<dbReference type="PRINTS" id="PR00415">
    <property type="entry name" value="ACONITASE"/>
</dbReference>
<evidence type="ECO:0000256" key="14">
    <source>
        <dbReference type="ARBA" id="ARBA00031081"/>
    </source>
</evidence>
<dbReference type="InterPro" id="IPR015932">
    <property type="entry name" value="Aconitase_dom2"/>
</dbReference>
<dbReference type="Gene3D" id="3.20.19.10">
    <property type="entry name" value="Aconitase, domain 4"/>
    <property type="match status" value="1"/>
</dbReference>
<evidence type="ECO:0000256" key="5">
    <source>
        <dbReference type="ARBA" id="ARBA00019378"/>
    </source>
</evidence>
<evidence type="ECO:0000256" key="13">
    <source>
        <dbReference type="ARBA" id="ARBA00029682"/>
    </source>
</evidence>
<dbReference type="FunFam" id="3.20.19.10:FF:000002">
    <property type="entry name" value="Aconitate hydratase, mitochondrial"/>
    <property type="match status" value="1"/>
</dbReference>
<dbReference type="RefSeq" id="WP_076382135.1">
    <property type="nucleotide sequence ID" value="NZ_AP017422.1"/>
</dbReference>
<comment type="similarity">
    <text evidence="3">Belongs to the aconitase/IPM isomerase family.</text>
</comment>
<dbReference type="FunFam" id="3.40.1060.10:FF:000001">
    <property type="entry name" value="Aconitate hydratase, mitochondrial"/>
    <property type="match status" value="1"/>
</dbReference>
<dbReference type="InterPro" id="IPR015931">
    <property type="entry name" value="Acnase/IPM_dHydase_lsu_aba_1/3"/>
</dbReference>
<organism evidence="18 19">
    <name type="scientific">Filimonas lacunae</name>
    <dbReference type="NCBI Taxonomy" id="477680"/>
    <lineage>
        <taxon>Bacteria</taxon>
        <taxon>Pseudomonadati</taxon>
        <taxon>Bacteroidota</taxon>
        <taxon>Chitinophagia</taxon>
        <taxon>Chitinophagales</taxon>
        <taxon>Chitinophagaceae</taxon>
        <taxon>Filimonas</taxon>
    </lineage>
</organism>
<dbReference type="Gene3D" id="3.40.1060.10">
    <property type="entry name" value="Aconitase, Domain 2"/>
    <property type="match status" value="1"/>
</dbReference>
<dbReference type="PANTHER" id="PTHR43160:SF3">
    <property type="entry name" value="ACONITATE HYDRATASE, MITOCHONDRIAL"/>
    <property type="match status" value="1"/>
</dbReference>
<evidence type="ECO:0000256" key="1">
    <source>
        <dbReference type="ARBA" id="ARBA00001966"/>
    </source>
</evidence>
<dbReference type="CDD" id="cd01584">
    <property type="entry name" value="AcnA_Mitochondrial"/>
    <property type="match status" value="1"/>
</dbReference>
<dbReference type="GO" id="GO:0046872">
    <property type="term" value="F:metal ion binding"/>
    <property type="evidence" value="ECO:0007669"/>
    <property type="project" value="UniProtKB-KW"/>
</dbReference>
<keyword evidence="11" id="KW-0456">Lyase</keyword>
<evidence type="ECO:0000256" key="11">
    <source>
        <dbReference type="ARBA" id="ARBA00023239"/>
    </source>
</evidence>
<dbReference type="AlphaFoldDB" id="A0A173MKS9"/>
<dbReference type="Pfam" id="PF00330">
    <property type="entry name" value="Aconitase"/>
    <property type="match status" value="1"/>
</dbReference>
<comment type="pathway">
    <text evidence="2">Carbohydrate metabolism; tricarboxylic acid cycle; isocitrate from oxaloacetate: step 2/2.</text>
</comment>
<dbReference type="InterPro" id="IPR050926">
    <property type="entry name" value="Aconitase/IPM_isomerase"/>
</dbReference>
<dbReference type="InterPro" id="IPR015928">
    <property type="entry name" value="Aconitase/3IPM_dehydase_swvl"/>
</dbReference>
<dbReference type="InterPro" id="IPR036008">
    <property type="entry name" value="Aconitase_4Fe-4S_dom"/>
</dbReference>
<evidence type="ECO:0000256" key="6">
    <source>
        <dbReference type="ARBA" id="ARBA00022532"/>
    </source>
</evidence>
<dbReference type="STRING" id="477680.SAMN05421788_11256"/>
<keyword evidence="10" id="KW-0411">Iron-sulfur</keyword>
<dbReference type="GO" id="GO:0006099">
    <property type="term" value="P:tricarboxylic acid cycle"/>
    <property type="evidence" value="ECO:0007669"/>
    <property type="project" value="UniProtKB-UniPathway"/>
</dbReference>
<evidence type="ECO:0000256" key="9">
    <source>
        <dbReference type="ARBA" id="ARBA00023004"/>
    </source>
</evidence>
<evidence type="ECO:0000256" key="10">
    <source>
        <dbReference type="ARBA" id="ARBA00023014"/>
    </source>
</evidence>
<evidence type="ECO:0000256" key="4">
    <source>
        <dbReference type="ARBA" id="ARBA00012926"/>
    </source>
</evidence>
<dbReference type="NCBIfam" id="TIGR01340">
    <property type="entry name" value="aconitase_mito"/>
    <property type="match status" value="1"/>
</dbReference>
<dbReference type="InterPro" id="IPR001030">
    <property type="entry name" value="Acoase/IPM_deHydtase_lsu_aba"/>
</dbReference>
<dbReference type="GO" id="GO:0005829">
    <property type="term" value="C:cytosol"/>
    <property type="evidence" value="ECO:0007669"/>
    <property type="project" value="TreeGrafter"/>
</dbReference>
<keyword evidence="7" id="KW-0479">Metal-binding</keyword>
<sequence>MAFDIEMIKSVYAALPGKVETARKALGRPLTLAEKILFAHLHPDQKLENFERAKSYVDFAPDRVAMQDATAQMALLQFMQAGRPKVAVPSTVHCDHLITAKTEAKVDLAVANAESKEVYDFLSSVSNKYGIGFWKPGAGIIHQVVLENYAFPGGMMIGTDSHTVNAGGLGMIAIGVGGADACDVMAGLPWELKWPKLIGVKLTGKLNGWTAPKDVILKVAGILTVKGGTGAIVEYFGEGATSMSCTGKGTICNMGAEIGATTSTFGYDDSMSRYLKSTGRTDVAEAADAVKAHLNADPEVYADPKKYFDEVIEIDLSELEPHLNGPFTPDLATPISKMKEAAAANGWPTKVEVGLIGSCTNSSYEDISRAVSLAKQVAEKNLKTKADFTITPGSEQVRFTIERDGFLNVFEQIGATVFANACGPCIGMWERVGAEKQEKNTIVHSFNRNFAKRADGNPNTFAFVASPELVTALAIAGDLTFNPLTDTLTNEKGEQVKLDPPSGDELPTKGFAVDDPGYQAPAADGSGVKVEVSPTSKRLQLLDQFAAWEGTDLKGLNLLIKAKGKCTTDHISMAGPWLKFRGHLDNISNNMLIGAVNYYNDKTDSVLNDLTGEYGPVPATQRAYKAAGIGSIVVGDENYGEGSSREHAAMEPRHLGVRVVLVKSFARIHETNLKKQGMLALTFADKADYDKIRESDKVDIIGLTSFEPGKPLTVVLNHKDGSSDTILVNHTYNQQQIEWFKAGGALNIIRKQVAGN</sequence>
<evidence type="ECO:0000313" key="18">
    <source>
        <dbReference type="EMBL" id="SIT33175.1"/>
    </source>
</evidence>
<evidence type="ECO:0000259" key="16">
    <source>
        <dbReference type="Pfam" id="PF00330"/>
    </source>
</evidence>
<evidence type="ECO:0000256" key="12">
    <source>
        <dbReference type="ARBA" id="ARBA00023501"/>
    </source>
</evidence>
<evidence type="ECO:0000259" key="17">
    <source>
        <dbReference type="Pfam" id="PF00694"/>
    </source>
</evidence>
<dbReference type="EMBL" id="FTOR01000012">
    <property type="protein sequence ID" value="SIT33175.1"/>
    <property type="molecule type" value="Genomic_DNA"/>
</dbReference>
<feature type="domain" description="Aconitase A/isopropylmalate dehydratase small subunit swivel" evidence="17">
    <location>
        <begin position="558"/>
        <end position="685"/>
    </location>
</feature>
<comment type="cofactor">
    <cofactor evidence="1">
        <name>[4Fe-4S] cluster</name>
        <dbReference type="ChEBI" id="CHEBI:49883"/>
    </cofactor>
</comment>
<protein>
    <recommendedName>
        <fullName evidence="5">Aconitate hydratase A</fullName>
        <ecNumber evidence="4">4.2.1.3</ecNumber>
    </recommendedName>
    <alternativeName>
        <fullName evidence="13">Citrate hydro-lyase</fullName>
    </alternativeName>
    <alternativeName>
        <fullName evidence="15">Iron-responsive protein-like</fullName>
    </alternativeName>
    <alternativeName>
        <fullName evidence="14">RNA-binding protein</fullName>
    </alternativeName>
</protein>
<evidence type="ECO:0000256" key="8">
    <source>
        <dbReference type="ARBA" id="ARBA00022946"/>
    </source>
</evidence>
<dbReference type="Gene3D" id="3.30.499.10">
    <property type="entry name" value="Aconitase, domain 3"/>
    <property type="match status" value="2"/>
</dbReference>
<dbReference type="OrthoDB" id="9764318at2"/>
<dbReference type="InterPro" id="IPR018136">
    <property type="entry name" value="Aconitase_4Fe-4S_BS"/>
</dbReference>
<dbReference type="GO" id="GO:0051539">
    <property type="term" value="F:4 iron, 4 sulfur cluster binding"/>
    <property type="evidence" value="ECO:0007669"/>
    <property type="project" value="InterPro"/>
</dbReference>
<dbReference type="FunFam" id="3.30.499.10:FF:000004">
    <property type="entry name" value="Aconitate hydratase, mitochondrial"/>
    <property type="match status" value="1"/>
</dbReference>
<dbReference type="PROSITE" id="PS00450">
    <property type="entry name" value="ACONITASE_1"/>
    <property type="match status" value="1"/>
</dbReference>
<keyword evidence="9" id="KW-0408">Iron</keyword>
<dbReference type="PROSITE" id="PS01244">
    <property type="entry name" value="ACONITASE_2"/>
    <property type="match status" value="1"/>
</dbReference>
<dbReference type="SUPFAM" id="SSF53732">
    <property type="entry name" value="Aconitase iron-sulfur domain"/>
    <property type="match status" value="1"/>
</dbReference>
<dbReference type="InterPro" id="IPR000573">
    <property type="entry name" value="AconitaseA/IPMdHydase_ssu_swvl"/>
</dbReference>
<evidence type="ECO:0000256" key="3">
    <source>
        <dbReference type="ARBA" id="ARBA00007185"/>
    </source>
</evidence>
<evidence type="ECO:0000256" key="2">
    <source>
        <dbReference type="ARBA" id="ARBA00004717"/>
    </source>
</evidence>
<keyword evidence="8" id="KW-0809">Transit peptide</keyword>
<evidence type="ECO:0000313" key="19">
    <source>
        <dbReference type="Proteomes" id="UP000186917"/>
    </source>
</evidence>
<proteinExistence type="inferred from homology"/>
<keyword evidence="6" id="KW-0816">Tricarboxylic acid cycle</keyword>
<dbReference type="FunFam" id="3.30.499.10:FF:000003">
    <property type="entry name" value="Aconitate hydratase, mitochondrial"/>
    <property type="match status" value="1"/>
</dbReference>
<gene>
    <name evidence="18" type="ORF">SAMN05421788_11256</name>
</gene>
<dbReference type="KEGG" id="fln:FLA_4285"/>
<dbReference type="InterPro" id="IPR006248">
    <property type="entry name" value="Aconitase_mito-like"/>
</dbReference>
<keyword evidence="19" id="KW-1185">Reference proteome</keyword>
<evidence type="ECO:0000256" key="15">
    <source>
        <dbReference type="ARBA" id="ARBA00031977"/>
    </source>
</evidence>
<dbReference type="GO" id="GO:0003994">
    <property type="term" value="F:aconitate hydratase activity"/>
    <property type="evidence" value="ECO:0007669"/>
    <property type="project" value="UniProtKB-EC"/>
</dbReference>
<comment type="catalytic activity">
    <reaction evidence="12">
        <text>citrate = D-threo-isocitrate</text>
        <dbReference type="Rhea" id="RHEA:10336"/>
        <dbReference type="ChEBI" id="CHEBI:15562"/>
        <dbReference type="ChEBI" id="CHEBI:16947"/>
        <dbReference type="EC" id="4.2.1.3"/>
    </reaction>
</comment>
<name>A0A173MKS9_9BACT</name>
<dbReference type="EC" id="4.2.1.3" evidence="4"/>
<dbReference type="SUPFAM" id="SSF52016">
    <property type="entry name" value="LeuD/IlvD-like"/>
    <property type="match status" value="1"/>
</dbReference>
<dbReference type="PANTHER" id="PTHR43160">
    <property type="entry name" value="ACONITATE HYDRATASE B"/>
    <property type="match status" value="1"/>
</dbReference>
<feature type="domain" description="Aconitase/3-isopropylmalate dehydratase large subunit alpha/beta/alpha" evidence="16">
    <location>
        <begin position="34"/>
        <end position="477"/>
    </location>
</feature>
<dbReference type="UniPathway" id="UPA00223">
    <property type="reaction ID" value="UER00718"/>
</dbReference>
<reference evidence="19" key="1">
    <citation type="submission" date="2017-01" db="EMBL/GenBank/DDBJ databases">
        <authorList>
            <person name="Varghese N."/>
            <person name="Submissions S."/>
        </authorList>
    </citation>
    <scope>NUCLEOTIDE SEQUENCE [LARGE SCALE GENOMIC DNA]</scope>
    <source>
        <strain evidence="19">DSM 21054</strain>
    </source>
</reference>
<dbReference type="NCBIfam" id="NF005558">
    <property type="entry name" value="PRK07229.1"/>
    <property type="match status" value="1"/>
</dbReference>
<dbReference type="Proteomes" id="UP000186917">
    <property type="component" value="Unassembled WGS sequence"/>
</dbReference>
<evidence type="ECO:0000256" key="7">
    <source>
        <dbReference type="ARBA" id="ARBA00022723"/>
    </source>
</evidence>
<accession>A0A173MKS9</accession>